<dbReference type="AlphaFoldDB" id="A0A2S9TR86"/>
<gene>
    <name evidence="3" type="ORF">CJ668_02475</name>
</gene>
<dbReference type="InterPro" id="IPR011004">
    <property type="entry name" value="Trimer_LpxA-like_sf"/>
</dbReference>
<evidence type="ECO:0000256" key="2">
    <source>
        <dbReference type="PIRSR" id="PIRSR620019-2"/>
    </source>
</evidence>
<proteinExistence type="inferred from homology"/>
<organism evidence="3 4">
    <name type="scientific">Aliarcobacter cryaerophilus</name>
    <dbReference type="NCBI Taxonomy" id="28198"/>
    <lineage>
        <taxon>Bacteria</taxon>
        <taxon>Pseudomonadati</taxon>
        <taxon>Campylobacterota</taxon>
        <taxon>Epsilonproteobacteria</taxon>
        <taxon>Campylobacterales</taxon>
        <taxon>Arcobacteraceae</taxon>
        <taxon>Aliarcobacter</taxon>
    </lineage>
</organism>
<evidence type="ECO:0000313" key="3">
    <source>
        <dbReference type="EMBL" id="PRN01352.1"/>
    </source>
</evidence>
<dbReference type="Gene3D" id="3.40.50.20">
    <property type="match status" value="1"/>
</dbReference>
<reference evidence="3 4" key="1">
    <citation type="submission" date="2017-09" db="EMBL/GenBank/DDBJ databases">
        <title>Reassesment of A. cryaerophilus.</title>
        <authorList>
            <person name="Perez-Cataluna A."/>
            <person name="Collado L."/>
            <person name="Salgado O."/>
            <person name="Lefinanco V."/>
            <person name="Figueras M.J."/>
        </authorList>
    </citation>
    <scope>NUCLEOTIDE SEQUENCE [LARGE SCALE GENOMIC DNA]</scope>
    <source>
        <strain evidence="3 4">LMG 10229</strain>
    </source>
</reference>
<accession>A0A2S9TR86</accession>
<protein>
    <recommendedName>
        <fullName evidence="5">Sugar O-acyltransferase</fullName>
    </recommendedName>
</protein>
<comment type="similarity">
    <text evidence="1">Belongs to the transferase hexapeptide repeat family.</text>
</comment>
<dbReference type="PANTHER" id="PTHR43300">
    <property type="entry name" value="ACETYLTRANSFERASE"/>
    <property type="match status" value="1"/>
</dbReference>
<evidence type="ECO:0000256" key="1">
    <source>
        <dbReference type="ARBA" id="ARBA00007274"/>
    </source>
</evidence>
<dbReference type="CDD" id="cd03360">
    <property type="entry name" value="LbH_AT_putative"/>
    <property type="match status" value="1"/>
</dbReference>
<dbReference type="Gene3D" id="2.160.10.10">
    <property type="entry name" value="Hexapeptide repeat proteins"/>
    <property type="match status" value="1"/>
</dbReference>
<dbReference type="InterPro" id="IPR050179">
    <property type="entry name" value="Trans_hexapeptide_repeat"/>
</dbReference>
<evidence type="ECO:0008006" key="5">
    <source>
        <dbReference type="Google" id="ProtNLM"/>
    </source>
</evidence>
<evidence type="ECO:0000313" key="4">
    <source>
        <dbReference type="Proteomes" id="UP000238811"/>
    </source>
</evidence>
<dbReference type="PANTHER" id="PTHR43300:SF4">
    <property type="entry name" value="ACYL-[ACYL-CARRIER-PROTEIN]--UDP-N-ACETYLGLUCOSAMINE O-ACYLTRANSFERASE"/>
    <property type="match status" value="1"/>
</dbReference>
<feature type="binding site" evidence="2">
    <location>
        <position position="73"/>
    </location>
    <ligand>
        <name>substrate</name>
    </ligand>
</feature>
<dbReference type="InterPro" id="IPR001451">
    <property type="entry name" value="Hexapep"/>
</dbReference>
<comment type="caution">
    <text evidence="3">The sequence shown here is derived from an EMBL/GenBank/DDBJ whole genome shotgun (WGS) entry which is preliminary data.</text>
</comment>
<dbReference type="SUPFAM" id="SSF51161">
    <property type="entry name" value="Trimeric LpxA-like enzymes"/>
    <property type="match status" value="1"/>
</dbReference>
<dbReference type="Pfam" id="PF00132">
    <property type="entry name" value="Hexapep"/>
    <property type="match status" value="1"/>
</dbReference>
<dbReference type="Proteomes" id="UP000238811">
    <property type="component" value="Unassembled WGS sequence"/>
</dbReference>
<sequence length="221" mass="25187">MQKTKKAVIFGTDSFADIVYFYLTNDSEYEVVAFTATSNFIKEDKKFDLPIVPFEDIETKYSPNEYEMYIAVGYVNLNKTRARFYNEAKEKGYTLLTYISSKATVLTQDIGDNCFILEDNTLQPFLKVGNDVVFWSGNHIGHHSTIDDHCYITSHAVISGHCHIKEYTFIGVNATLRDALTIERENIIGAGALILKSTKEKEVYVAKKTEVFPRSSDRMKI</sequence>
<dbReference type="EMBL" id="NXGD01000002">
    <property type="protein sequence ID" value="PRN01352.1"/>
    <property type="molecule type" value="Genomic_DNA"/>
</dbReference>
<dbReference type="InterPro" id="IPR020019">
    <property type="entry name" value="AcTrfase_PglD-like"/>
</dbReference>
<name>A0A2S9TR86_9BACT</name>